<keyword evidence="3" id="KW-1185">Reference proteome</keyword>
<dbReference type="AlphaFoldDB" id="Q7SAB8"/>
<dbReference type="GeneID" id="3878709"/>
<dbReference type="STRING" id="367110.Q7SAB8"/>
<evidence type="ECO:0000256" key="1">
    <source>
        <dbReference type="SAM" id="MobiDB-lite"/>
    </source>
</evidence>
<dbReference type="PaxDb" id="5141-EFNCRP00000006118"/>
<reference evidence="2 3" key="1">
    <citation type="journal article" date="2003" name="Nature">
        <title>The genome sequence of the filamentous fungus Neurospora crassa.</title>
        <authorList>
            <person name="Galagan J.E."/>
            <person name="Calvo S.E."/>
            <person name="Borkovich K.A."/>
            <person name="Selker E.U."/>
            <person name="Read N.D."/>
            <person name="Jaffe D."/>
            <person name="FitzHugh W."/>
            <person name="Ma L.J."/>
            <person name="Smirnov S."/>
            <person name="Purcell S."/>
            <person name="Rehman B."/>
            <person name="Elkins T."/>
            <person name="Engels R."/>
            <person name="Wang S."/>
            <person name="Nielsen C.B."/>
            <person name="Butler J."/>
            <person name="Endrizzi M."/>
            <person name="Qui D."/>
            <person name="Ianakiev P."/>
            <person name="Bell-Pedersen D."/>
            <person name="Nelson M.A."/>
            <person name="Werner-Washburne M."/>
            <person name="Selitrennikoff C.P."/>
            <person name="Kinsey J.A."/>
            <person name="Braun E.L."/>
            <person name="Zelter A."/>
            <person name="Schulte U."/>
            <person name="Kothe G.O."/>
            <person name="Jedd G."/>
            <person name="Mewes W."/>
            <person name="Staben C."/>
            <person name="Marcotte E."/>
            <person name="Greenberg D."/>
            <person name="Roy A."/>
            <person name="Foley K."/>
            <person name="Naylor J."/>
            <person name="Stange-Thomann N."/>
            <person name="Barrett R."/>
            <person name="Gnerre S."/>
            <person name="Kamal M."/>
            <person name="Kamvysselis M."/>
            <person name="Mauceli E."/>
            <person name="Bielke C."/>
            <person name="Rudd S."/>
            <person name="Frishman D."/>
            <person name="Krystofova S."/>
            <person name="Rasmussen C."/>
            <person name="Metzenberg R.L."/>
            <person name="Perkins D.D."/>
            <person name="Kroken S."/>
            <person name="Cogoni C."/>
            <person name="Macino G."/>
            <person name="Catcheside D."/>
            <person name="Li W."/>
            <person name="Pratt R.J."/>
            <person name="Osmani S.A."/>
            <person name="DeSouza C.P."/>
            <person name="Glass L."/>
            <person name="Orbach M.J."/>
            <person name="Berglund J.A."/>
            <person name="Voelker R."/>
            <person name="Yarden O."/>
            <person name="Plamann M."/>
            <person name="Seiler S."/>
            <person name="Dunlap J."/>
            <person name="Radford A."/>
            <person name="Aramayo R."/>
            <person name="Natvig D.O."/>
            <person name="Alex L.A."/>
            <person name="Mannhaupt G."/>
            <person name="Ebbole D.J."/>
            <person name="Freitag M."/>
            <person name="Paulsen I."/>
            <person name="Sachs M.S."/>
            <person name="Lander E.S."/>
            <person name="Nusbaum C."/>
            <person name="Birren B."/>
        </authorList>
    </citation>
    <scope>NUCLEOTIDE SEQUENCE [LARGE SCALE GENOMIC DNA]</scope>
    <source>
        <strain evidence="3">ATCC 24698 / 74-OR23-1A / CBS 708.71 / DSM 1257 / FGSC 987</strain>
    </source>
</reference>
<protein>
    <submittedName>
        <fullName evidence="2">Uncharacterized protein</fullName>
    </submittedName>
</protein>
<feature type="region of interest" description="Disordered" evidence="1">
    <location>
        <begin position="1"/>
        <end position="23"/>
    </location>
</feature>
<proteinExistence type="predicted"/>
<feature type="region of interest" description="Disordered" evidence="1">
    <location>
        <begin position="37"/>
        <end position="67"/>
    </location>
</feature>
<accession>Q7SAB8</accession>
<dbReference type="InParanoid" id="Q7SAB8"/>
<sequence length="171" mass="18656">MFQALPTAAHCRRGTPDPAHKIRDHLDSTWESSTVAEGSLSVKSSPLSETVEISYPPPLSPSVGRPKTEQDARCLTATCLRRQPLQSRYLTISTSSPLRDIFRSLQEARNTGHLKSMVNDAEIGGRVKGFEHLAIVPRLCQDSATVTDLVRVRSPGPQDKTTVLGLGVADR</sequence>
<dbReference type="VEuPathDB" id="FungiDB:NCU06313"/>
<feature type="compositionally biased region" description="Polar residues" evidence="1">
    <location>
        <begin position="37"/>
        <end position="48"/>
    </location>
</feature>
<evidence type="ECO:0000313" key="2">
    <source>
        <dbReference type="EMBL" id="EAA33339.1"/>
    </source>
</evidence>
<gene>
    <name evidence="2" type="ORF">NCU06313</name>
</gene>
<dbReference type="KEGG" id="ncr:NCU06313"/>
<dbReference type="RefSeq" id="XP_962575.1">
    <property type="nucleotide sequence ID" value="XM_957482.2"/>
</dbReference>
<dbReference type="EMBL" id="CM002239">
    <property type="protein sequence ID" value="EAA33339.1"/>
    <property type="molecule type" value="Genomic_DNA"/>
</dbReference>
<evidence type="ECO:0000313" key="3">
    <source>
        <dbReference type="Proteomes" id="UP000001805"/>
    </source>
</evidence>
<feature type="compositionally biased region" description="Basic and acidic residues" evidence="1">
    <location>
        <begin position="14"/>
        <end position="23"/>
    </location>
</feature>
<dbReference type="Proteomes" id="UP000001805">
    <property type="component" value="Chromosome 4, Linkage Group IV"/>
</dbReference>
<organism evidence="2 3">
    <name type="scientific">Neurospora crassa (strain ATCC 24698 / 74-OR23-1A / CBS 708.71 / DSM 1257 / FGSC 987)</name>
    <dbReference type="NCBI Taxonomy" id="367110"/>
    <lineage>
        <taxon>Eukaryota</taxon>
        <taxon>Fungi</taxon>
        <taxon>Dikarya</taxon>
        <taxon>Ascomycota</taxon>
        <taxon>Pezizomycotina</taxon>
        <taxon>Sordariomycetes</taxon>
        <taxon>Sordariomycetidae</taxon>
        <taxon>Sordariales</taxon>
        <taxon>Sordariaceae</taxon>
        <taxon>Neurospora</taxon>
    </lineage>
</organism>
<name>Q7SAB8_NEUCR</name>
<dbReference type="HOGENOM" id="CLU_1578967_0_0_1"/>